<gene>
    <name evidence="2" type="ORF">GCM10022406_16940</name>
</gene>
<sequence length="230" mass="24908">MKKQLTLLALILAAGGLRALAHDAWVDALGGPVYKIFYGHKQPEPYSATKVTSIKVLDTMQKPIKYTKAEIPGGLALTPSTKPALFALEYDNGYWVKVNGESQNVRKSAMPTGTDASHPLKFSKTMLSWASWMAKPLGQRIEFVPVGLRAMPKAGSTMKLHLLLDGKPLAGQMVENNSNEKGPKTDANGDVTVTVLKGINRYATDKDIMQATDPDAQRLSLTAALVFVAK</sequence>
<feature type="chain" id="PRO_5046219220" evidence="1">
    <location>
        <begin position="22"/>
        <end position="230"/>
    </location>
</feature>
<dbReference type="Proteomes" id="UP001499909">
    <property type="component" value="Unassembled WGS sequence"/>
</dbReference>
<protein>
    <submittedName>
        <fullName evidence="2">DUF4198 domain-containing protein</fullName>
    </submittedName>
</protein>
<dbReference type="RefSeq" id="WP_345112562.1">
    <property type="nucleotide sequence ID" value="NZ_BAABDH010000031.1"/>
</dbReference>
<dbReference type="InterPro" id="IPR019613">
    <property type="entry name" value="DUF4198"/>
</dbReference>
<reference evidence="3" key="1">
    <citation type="journal article" date="2019" name="Int. J. Syst. Evol. Microbiol.">
        <title>The Global Catalogue of Microorganisms (GCM) 10K type strain sequencing project: providing services to taxonomists for standard genome sequencing and annotation.</title>
        <authorList>
            <consortium name="The Broad Institute Genomics Platform"/>
            <consortium name="The Broad Institute Genome Sequencing Center for Infectious Disease"/>
            <person name="Wu L."/>
            <person name="Ma J."/>
        </authorList>
    </citation>
    <scope>NUCLEOTIDE SEQUENCE [LARGE SCALE GENOMIC DNA]</scope>
    <source>
        <strain evidence="3">JCM 17214</strain>
    </source>
</reference>
<keyword evidence="1" id="KW-0732">Signal</keyword>
<dbReference type="Pfam" id="PF10670">
    <property type="entry name" value="DUF4198"/>
    <property type="match status" value="1"/>
</dbReference>
<name>A0ABP7N1T7_9BACT</name>
<comment type="caution">
    <text evidence="2">The sequence shown here is derived from an EMBL/GenBank/DDBJ whole genome shotgun (WGS) entry which is preliminary data.</text>
</comment>
<evidence type="ECO:0000313" key="2">
    <source>
        <dbReference type="EMBL" id="GAA3932775.1"/>
    </source>
</evidence>
<keyword evidence="3" id="KW-1185">Reference proteome</keyword>
<organism evidence="2 3">
    <name type="scientific">Hymenobacter algoricola</name>
    <dbReference type="NCBI Taxonomy" id="486267"/>
    <lineage>
        <taxon>Bacteria</taxon>
        <taxon>Pseudomonadati</taxon>
        <taxon>Bacteroidota</taxon>
        <taxon>Cytophagia</taxon>
        <taxon>Cytophagales</taxon>
        <taxon>Hymenobacteraceae</taxon>
        <taxon>Hymenobacter</taxon>
    </lineage>
</organism>
<feature type="signal peptide" evidence="1">
    <location>
        <begin position="1"/>
        <end position="21"/>
    </location>
</feature>
<evidence type="ECO:0000256" key="1">
    <source>
        <dbReference type="SAM" id="SignalP"/>
    </source>
</evidence>
<accession>A0ABP7N1T7</accession>
<dbReference type="EMBL" id="BAABDH010000031">
    <property type="protein sequence ID" value="GAA3932775.1"/>
    <property type="molecule type" value="Genomic_DNA"/>
</dbReference>
<evidence type="ECO:0000313" key="3">
    <source>
        <dbReference type="Proteomes" id="UP001499909"/>
    </source>
</evidence>
<proteinExistence type="predicted"/>